<dbReference type="EMBL" id="JAHLKM010000017">
    <property type="protein sequence ID" value="MCQ4334130.1"/>
    <property type="molecule type" value="Genomic_DNA"/>
</dbReference>
<accession>A0A9R1CUH7</accession>
<evidence type="ECO:0000313" key="1">
    <source>
        <dbReference type="EMBL" id="MCQ4334130.1"/>
    </source>
</evidence>
<evidence type="ECO:0000313" key="2">
    <source>
        <dbReference type="Proteomes" id="UP001139494"/>
    </source>
</evidence>
<dbReference type="AlphaFoldDB" id="A0A9R1CUH7"/>
<proteinExistence type="predicted"/>
<protein>
    <submittedName>
        <fullName evidence="1">Uncharacterized protein</fullName>
    </submittedName>
</protein>
<organism evidence="1 2">
    <name type="scientific">Natronomonas aquatica</name>
    <dbReference type="NCBI Taxonomy" id="2841590"/>
    <lineage>
        <taxon>Archaea</taxon>
        <taxon>Methanobacteriati</taxon>
        <taxon>Methanobacteriota</taxon>
        <taxon>Stenosarchaea group</taxon>
        <taxon>Halobacteria</taxon>
        <taxon>Halobacteriales</taxon>
        <taxon>Natronomonadaceae</taxon>
        <taxon>Natronomonas</taxon>
    </lineage>
</organism>
<sequence length="46" mass="5535">MTTEEPPDTDPTGWRRWWAKLVYAAGWFADTFRGYSGSRRLREREK</sequence>
<name>A0A9R1CUH7_9EURY</name>
<dbReference type="RefSeq" id="WP_256030167.1">
    <property type="nucleotide sequence ID" value="NZ_JAHLKM010000017.1"/>
</dbReference>
<gene>
    <name evidence="1" type="ORF">KM295_11690</name>
</gene>
<reference evidence="1" key="1">
    <citation type="journal article" date="2023" name="Front. Microbiol.">
        <title>Genomic-based phylogenetic and metabolic analyses of the genus Natronomonas, and description of Natronomonas aquatica sp. nov.</title>
        <authorList>
            <person name="Garcia-Roldan A."/>
            <person name="Duran-Viseras A."/>
            <person name="de la Haba R.R."/>
            <person name="Corral P."/>
            <person name="Sanchez-Porro C."/>
            <person name="Ventosa A."/>
        </authorList>
    </citation>
    <scope>NUCLEOTIDE SEQUENCE</scope>
    <source>
        <strain evidence="1">F2-12</strain>
    </source>
</reference>
<comment type="caution">
    <text evidence="1">The sequence shown here is derived from an EMBL/GenBank/DDBJ whole genome shotgun (WGS) entry which is preliminary data.</text>
</comment>
<dbReference type="Proteomes" id="UP001139494">
    <property type="component" value="Unassembled WGS sequence"/>
</dbReference>
<keyword evidence="2" id="KW-1185">Reference proteome</keyword>